<gene>
    <name evidence="1" type="ORF">MNV_560013</name>
</gene>
<dbReference type="EMBL" id="FZMP01000203">
    <property type="protein sequence ID" value="SNQ61967.1"/>
    <property type="molecule type" value="Genomic_DNA"/>
</dbReference>
<dbReference type="AlphaFoldDB" id="A0A284VS02"/>
<evidence type="ECO:0000313" key="1">
    <source>
        <dbReference type="EMBL" id="SNQ61967.1"/>
    </source>
</evidence>
<reference evidence="2" key="1">
    <citation type="submission" date="2017-06" db="EMBL/GenBank/DDBJ databases">
        <authorList>
            <person name="Cremers G."/>
        </authorList>
    </citation>
    <scope>NUCLEOTIDE SEQUENCE [LARGE SCALE GENOMIC DNA]</scope>
</reference>
<keyword evidence="2" id="KW-1185">Reference proteome</keyword>
<evidence type="ECO:0000313" key="2">
    <source>
        <dbReference type="Proteomes" id="UP000218615"/>
    </source>
</evidence>
<dbReference type="Proteomes" id="UP000218615">
    <property type="component" value="Unassembled WGS sequence"/>
</dbReference>
<sequence length="308" mass="34862">MPIQLPDLAGKTYEDIVDEMLASIPNYTDRWTNHNPSDPGITVLELLSWIAEMTLYRIDRMPGESYINFLRLVAGTSGAEVEDVLHDLENKPDSDRARIKLLKFLNEIESGSKKSIPEIKAHVRDFLDSHYRAITKDDFRALSMEATEDASGAKVERVIVFEHPDKVEVIIVSSNRDKYDELVKKVAGYLYPRRLIGTRVQVKAPEYTEVRINAGIVCSLHANPLTVAKNVETNIRKYLDPITGGADNEGWAYKRTLTVFEIDHIIEETGGVERAKYVDFKNNKNSIEIDGLIDLKELTVEVKKDKGT</sequence>
<proteinExistence type="predicted"/>
<dbReference type="RefSeq" id="WP_096206591.1">
    <property type="nucleotide sequence ID" value="NZ_FZMP01000203.1"/>
</dbReference>
<protein>
    <submittedName>
        <fullName evidence="1">Uncharacterized protein</fullName>
    </submittedName>
</protein>
<name>A0A284VS02_9EURY</name>
<accession>A0A284VS02</accession>
<dbReference type="OrthoDB" id="148267at2157"/>
<organism evidence="1 2">
    <name type="scientific">Candidatus Methanoperedens nitratireducens</name>
    <dbReference type="NCBI Taxonomy" id="1392998"/>
    <lineage>
        <taxon>Archaea</taxon>
        <taxon>Methanobacteriati</taxon>
        <taxon>Methanobacteriota</taxon>
        <taxon>Stenosarchaea group</taxon>
        <taxon>Methanomicrobia</taxon>
        <taxon>Methanosarcinales</taxon>
        <taxon>ANME-2 cluster</taxon>
        <taxon>Candidatus Methanoperedentaceae</taxon>
        <taxon>Candidatus Methanoperedens</taxon>
    </lineage>
</organism>